<evidence type="ECO:0000313" key="4">
    <source>
        <dbReference type="Proteomes" id="UP000478052"/>
    </source>
</evidence>
<proteinExistence type="predicted"/>
<dbReference type="AlphaFoldDB" id="A0A6G0VL91"/>
<dbReference type="Pfam" id="PF13843">
    <property type="entry name" value="DDE_Tnp_1_7"/>
    <property type="match status" value="1"/>
</dbReference>
<name>A0A6G0VL91_APHCR</name>
<evidence type="ECO:0000313" key="3">
    <source>
        <dbReference type="EMBL" id="KAF0688035.1"/>
    </source>
</evidence>
<evidence type="ECO:0000256" key="1">
    <source>
        <dbReference type="SAM" id="MobiDB-lite"/>
    </source>
</evidence>
<reference evidence="3 4" key="1">
    <citation type="submission" date="2019-08" db="EMBL/GenBank/DDBJ databases">
        <title>Whole genome of Aphis craccivora.</title>
        <authorList>
            <person name="Voronova N.V."/>
            <person name="Shulinski R.S."/>
            <person name="Bandarenka Y.V."/>
            <person name="Zhorov D.G."/>
            <person name="Warner D."/>
        </authorList>
    </citation>
    <scope>NUCLEOTIDE SEQUENCE [LARGE SCALE GENOMIC DNA]</scope>
    <source>
        <strain evidence="3">180601</strain>
        <tissue evidence="3">Whole Body</tissue>
    </source>
</reference>
<dbReference type="Proteomes" id="UP000478052">
    <property type="component" value="Unassembled WGS sequence"/>
</dbReference>
<sequence>MSRNRFLLILRALHFGHPNENQNDRLFRIQPILNYFNNKMDDIYYPEKNLSIDESMILWRSKRHKFGIKLYMLTESAGLNLRMFIYCGQKLTKIYRPQVISHTEDVVMSLMKGKLNNGHSLYMDNFYNSVDLAHKLLLKQTYCTGTLRMNRKNNPKEVTSKKLKTGELISKYTNDGICVFKWKDKREVLGLSTEWKADLENVKNRKGDEKEKPVPIINYNKFMSGVDRQDQMLSYYPCERKTLRWYKKVFIHITQQLLLNAYFLYCKNERKISFYSFRLAVIRELLQKSQEQPLSSTLSDNKNMHAPELLPK</sequence>
<dbReference type="InterPro" id="IPR029526">
    <property type="entry name" value="PGBD"/>
</dbReference>
<feature type="non-terminal residue" evidence="3">
    <location>
        <position position="312"/>
    </location>
</feature>
<dbReference type="PANTHER" id="PTHR46599">
    <property type="entry name" value="PIGGYBAC TRANSPOSABLE ELEMENT-DERIVED PROTEIN 4"/>
    <property type="match status" value="1"/>
</dbReference>
<organism evidence="3 4">
    <name type="scientific">Aphis craccivora</name>
    <name type="common">Cowpea aphid</name>
    <dbReference type="NCBI Taxonomy" id="307492"/>
    <lineage>
        <taxon>Eukaryota</taxon>
        <taxon>Metazoa</taxon>
        <taxon>Ecdysozoa</taxon>
        <taxon>Arthropoda</taxon>
        <taxon>Hexapoda</taxon>
        <taxon>Insecta</taxon>
        <taxon>Pterygota</taxon>
        <taxon>Neoptera</taxon>
        <taxon>Paraneoptera</taxon>
        <taxon>Hemiptera</taxon>
        <taxon>Sternorrhyncha</taxon>
        <taxon>Aphidomorpha</taxon>
        <taxon>Aphidoidea</taxon>
        <taxon>Aphididae</taxon>
        <taxon>Aphidini</taxon>
        <taxon>Aphis</taxon>
        <taxon>Aphis</taxon>
    </lineage>
</organism>
<gene>
    <name evidence="3" type="ORF">FWK35_00034886</name>
</gene>
<dbReference type="EMBL" id="VUJU01016667">
    <property type="protein sequence ID" value="KAF0688035.1"/>
    <property type="molecule type" value="Genomic_DNA"/>
</dbReference>
<protein>
    <submittedName>
        <fullName evidence="3">PiggyBac transposable element-derived protein 4-like</fullName>
    </submittedName>
</protein>
<feature type="domain" description="PiggyBac transposable element-derived protein" evidence="2">
    <location>
        <begin position="1"/>
        <end position="262"/>
    </location>
</feature>
<keyword evidence="4" id="KW-1185">Reference proteome</keyword>
<accession>A0A6G0VL91</accession>
<comment type="caution">
    <text evidence="3">The sequence shown here is derived from an EMBL/GenBank/DDBJ whole genome shotgun (WGS) entry which is preliminary data.</text>
</comment>
<dbReference type="OrthoDB" id="6628858at2759"/>
<feature type="region of interest" description="Disordered" evidence="1">
    <location>
        <begin position="293"/>
        <end position="312"/>
    </location>
</feature>
<dbReference type="PANTHER" id="PTHR46599:SF3">
    <property type="entry name" value="PIGGYBAC TRANSPOSABLE ELEMENT-DERIVED PROTEIN 4"/>
    <property type="match status" value="1"/>
</dbReference>
<evidence type="ECO:0000259" key="2">
    <source>
        <dbReference type="Pfam" id="PF13843"/>
    </source>
</evidence>